<proteinExistence type="inferred from homology"/>
<evidence type="ECO:0000259" key="4">
    <source>
        <dbReference type="PROSITE" id="PS50835"/>
    </source>
</evidence>
<feature type="domain" description="Ig-like" evidence="4">
    <location>
        <begin position="586"/>
        <end position="669"/>
    </location>
</feature>
<dbReference type="RefSeq" id="XP_013771815.1">
    <property type="nucleotide sequence ID" value="XM_013916361.2"/>
</dbReference>
<evidence type="ECO:0000313" key="7">
    <source>
        <dbReference type="RefSeq" id="XP_013771815.1"/>
    </source>
</evidence>
<protein>
    <submittedName>
        <fullName evidence="7 8">Semaphorin-2A-like</fullName>
    </submittedName>
</protein>
<dbReference type="Pfam" id="PF01403">
    <property type="entry name" value="Sema"/>
    <property type="match status" value="1"/>
</dbReference>
<feature type="transmembrane region" description="Helical" evidence="3">
    <location>
        <begin position="55"/>
        <end position="77"/>
    </location>
</feature>
<keyword evidence="3" id="KW-1133">Transmembrane helix</keyword>
<dbReference type="PANTHER" id="PTHR11036:SF90">
    <property type="entry name" value="SEMAPHORIN 2B, ISOFORM D-RELATED"/>
    <property type="match status" value="1"/>
</dbReference>
<reference evidence="7 8" key="1">
    <citation type="submission" date="2025-05" db="UniProtKB">
        <authorList>
            <consortium name="RefSeq"/>
        </authorList>
    </citation>
    <scope>IDENTIFICATION</scope>
    <source>
        <tissue evidence="7 8">Muscle</tissue>
    </source>
</reference>
<dbReference type="SUPFAM" id="SSF101912">
    <property type="entry name" value="Sema domain"/>
    <property type="match status" value="1"/>
</dbReference>
<dbReference type="InterPro" id="IPR027231">
    <property type="entry name" value="Semaphorin"/>
</dbReference>
<dbReference type="GeneID" id="106456979"/>
<dbReference type="PROSITE" id="PS51004">
    <property type="entry name" value="SEMA"/>
    <property type="match status" value="1"/>
</dbReference>
<keyword evidence="6" id="KW-1185">Reference proteome</keyword>
<gene>
    <name evidence="7 8 9" type="primary">LOC106456979</name>
</gene>
<keyword evidence="3" id="KW-0812">Transmembrane</keyword>
<evidence type="ECO:0000313" key="9">
    <source>
        <dbReference type="RefSeq" id="XP_022238494.1"/>
    </source>
</evidence>
<dbReference type="Gene3D" id="2.60.40.10">
    <property type="entry name" value="Immunoglobulins"/>
    <property type="match status" value="1"/>
</dbReference>
<dbReference type="Proteomes" id="UP000694941">
    <property type="component" value="Unplaced"/>
</dbReference>
<evidence type="ECO:0000313" key="8">
    <source>
        <dbReference type="RefSeq" id="XP_022238493.1"/>
    </source>
</evidence>
<dbReference type="InterPro" id="IPR013783">
    <property type="entry name" value="Ig-like_fold"/>
</dbReference>
<dbReference type="RefSeq" id="XP_022238494.1">
    <property type="nucleotide sequence ID" value="XM_022382786.1"/>
</dbReference>
<evidence type="ECO:0000256" key="3">
    <source>
        <dbReference type="SAM" id="Phobius"/>
    </source>
</evidence>
<dbReference type="InterPro" id="IPR036352">
    <property type="entry name" value="Semap_dom_sf"/>
</dbReference>
<dbReference type="PANTHER" id="PTHR11036">
    <property type="entry name" value="SEMAPHORIN"/>
    <property type="match status" value="1"/>
</dbReference>
<dbReference type="SMART" id="SM00630">
    <property type="entry name" value="Sema"/>
    <property type="match status" value="1"/>
</dbReference>
<evidence type="ECO:0000259" key="5">
    <source>
        <dbReference type="PROSITE" id="PS51004"/>
    </source>
</evidence>
<sequence>MITKCPNCIFEEKWKQLVQLVCFLLNAIQIIVLSKRKIVNMYSVRTGNHLKSNDICLWVVLILSVQGMTPNLSAVIYEGHVQEFSCGQLYYKPFYLDQKREVLYVGAMDRIYRLNLYNINRTRCEADSLILTPSSISNCVSKGKSKYYDCRNHIRVIQPVGEGNKLYVCGTNAYNPMDWIIHANLSHLGRHENYPGIGNGIAKCPFDPEDNATAVWVEHGNPGDLPGLYSGTVAEFTKADTVIFRTDLYDSSTGRRLYPFSRTIKYDSKWLDKPQFVGSYDIGDFVYFFFRESAVEYINCGKSIYTRVARVCKRDTGGKNILNKNWASFVKARLNCSIPGEFPFYFNEIQNVYKIPDDDSMFYAVFTTSSNGLTGSAICTFSLDSIQEVFNGKFKEQATSSSAWLPVISVKVPEPRPGQCVNNTQTLPDSVLNFIRGHPLMDSAVAQENGKPVFYKRDVILTSLVVDKLEVDGVSYTVYYAGSVDGQVFKLVEWYDGTGEAHSNLVDVFEANTPEAVRNMEISSKHKSLYVASKSVIRQFDLVMCKSRYETCLRCTQDPYCGWNKERGECRPYNRGYLQDVTKAIPNVCEDCEKKKILNVYWGQSVHLACAVHVEEMKTLDFGSIEWVLYSRDKGKVLLNQQQDKYIITSDKGLVIMSVTHRDNGRYECKFGPHTLCSYNVTVDSKTCTPPTELDYKQIYSNWCREFEKYKLAMNTWQHKQNKCQAHPNDVIYSRSPSV</sequence>
<dbReference type="RefSeq" id="XP_022238493.1">
    <property type="nucleotide sequence ID" value="XM_022382785.1"/>
</dbReference>
<name>A0ABM1S4D8_LIMPO</name>
<dbReference type="Gene3D" id="3.30.1680.10">
    <property type="entry name" value="ligand-binding face of the semaphorins, domain 2"/>
    <property type="match status" value="1"/>
</dbReference>
<feature type="transmembrane region" description="Helical" evidence="3">
    <location>
        <begin position="16"/>
        <end position="34"/>
    </location>
</feature>
<dbReference type="InterPro" id="IPR007110">
    <property type="entry name" value="Ig-like_dom"/>
</dbReference>
<dbReference type="SUPFAM" id="SSF48726">
    <property type="entry name" value="Immunoglobulin"/>
    <property type="match status" value="1"/>
</dbReference>
<dbReference type="CDD" id="cd11238">
    <property type="entry name" value="Sema_2A"/>
    <property type="match status" value="1"/>
</dbReference>
<dbReference type="InterPro" id="IPR036179">
    <property type="entry name" value="Ig-like_dom_sf"/>
</dbReference>
<comment type="caution">
    <text evidence="2">Lacks conserved residue(s) required for the propagation of feature annotation.</text>
</comment>
<comment type="similarity">
    <text evidence="1">Belongs to the semaphorin family.</text>
</comment>
<dbReference type="Gene3D" id="2.130.10.10">
    <property type="entry name" value="YVTN repeat-like/Quinoprotein amine dehydrogenase"/>
    <property type="match status" value="1"/>
</dbReference>
<dbReference type="InterPro" id="IPR001627">
    <property type="entry name" value="Semap_dom"/>
</dbReference>
<accession>A0ABM1S4D8</accession>
<dbReference type="InterPro" id="IPR015943">
    <property type="entry name" value="WD40/YVTN_repeat-like_dom_sf"/>
</dbReference>
<evidence type="ECO:0000256" key="2">
    <source>
        <dbReference type="PROSITE-ProRule" id="PRU00352"/>
    </source>
</evidence>
<dbReference type="SUPFAM" id="SSF103575">
    <property type="entry name" value="Plexin repeat"/>
    <property type="match status" value="1"/>
</dbReference>
<dbReference type="PROSITE" id="PS50835">
    <property type="entry name" value="IG_LIKE"/>
    <property type="match status" value="1"/>
</dbReference>
<evidence type="ECO:0000256" key="1">
    <source>
        <dbReference type="ARBA" id="ARBA00009492"/>
    </source>
</evidence>
<organism evidence="6 8">
    <name type="scientific">Limulus polyphemus</name>
    <name type="common">Atlantic horseshoe crab</name>
    <dbReference type="NCBI Taxonomy" id="6850"/>
    <lineage>
        <taxon>Eukaryota</taxon>
        <taxon>Metazoa</taxon>
        <taxon>Ecdysozoa</taxon>
        <taxon>Arthropoda</taxon>
        <taxon>Chelicerata</taxon>
        <taxon>Merostomata</taxon>
        <taxon>Xiphosura</taxon>
        <taxon>Limulidae</taxon>
        <taxon>Limulus</taxon>
    </lineage>
</organism>
<evidence type="ECO:0000313" key="6">
    <source>
        <dbReference type="Proteomes" id="UP000694941"/>
    </source>
</evidence>
<keyword evidence="3" id="KW-0472">Membrane</keyword>
<feature type="domain" description="Sema" evidence="5">
    <location>
        <begin position="60"/>
        <end position="542"/>
    </location>
</feature>